<dbReference type="RefSeq" id="WP_158192485.1">
    <property type="nucleotide sequence ID" value="NZ_CP046908.1"/>
</dbReference>
<proteinExistence type="predicted"/>
<name>A0A857C3M6_9HYPH</name>
<accession>A0A857C3M6</accession>
<dbReference type="KEGG" id="siw:GH266_02485"/>
<dbReference type="InterPro" id="IPR021293">
    <property type="entry name" value="DUF2865"/>
</dbReference>
<feature type="compositionally biased region" description="Low complexity" evidence="1">
    <location>
        <begin position="383"/>
        <end position="393"/>
    </location>
</feature>
<evidence type="ECO:0000313" key="3">
    <source>
        <dbReference type="Proteomes" id="UP000435648"/>
    </source>
</evidence>
<protein>
    <submittedName>
        <fullName evidence="2">DUF2865 domain-containing protein</fullName>
    </submittedName>
</protein>
<feature type="region of interest" description="Disordered" evidence="1">
    <location>
        <begin position="108"/>
        <end position="152"/>
    </location>
</feature>
<feature type="region of interest" description="Disordered" evidence="1">
    <location>
        <begin position="351"/>
        <end position="413"/>
    </location>
</feature>
<reference evidence="2 3" key="1">
    <citation type="submission" date="2019-12" db="EMBL/GenBank/DDBJ databases">
        <title>The genome of Stappia indica PHM037.</title>
        <authorList>
            <person name="Kacar D."/>
            <person name="Galan B."/>
            <person name="Canedo L."/>
            <person name="Rodriguez P."/>
            <person name="de la Calle F."/>
            <person name="Garcia J.L."/>
        </authorList>
    </citation>
    <scope>NUCLEOTIDE SEQUENCE [LARGE SCALE GENOMIC DNA]</scope>
    <source>
        <strain evidence="2 3">PHM037</strain>
    </source>
</reference>
<dbReference type="OrthoDB" id="7850882at2"/>
<dbReference type="AlphaFoldDB" id="A0A857C3M6"/>
<evidence type="ECO:0000313" key="2">
    <source>
        <dbReference type="EMBL" id="QGZ33468.1"/>
    </source>
</evidence>
<feature type="region of interest" description="Disordered" evidence="1">
    <location>
        <begin position="176"/>
        <end position="204"/>
    </location>
</feature>
<gene>
    <name evidence="2" type="ORF">GH266_02485</name>
</gene>
<sequence>MALENGMGKGLLRALVAAGLILAVGGPAVAASCSALRAELQQISAGGSRSPEYAKWDEAHRAQSRALGLAERDFRHLGCGGAAGAPSCKGLGPKIENMRANLAKIERQRARHAGTTRSNGREAALRKALARQNCDAPREAHAPANPGIRSAPPSGGGFLSLFGIGRRNEAVTHQVAVEQDQSEPRPRSTVRFSSGDSAAIARRPSGPTYRTMCVRMCDGFFFPVSFATGEEGFGRDAAVCRSMCPGAEAELFVHRNPGETVENLVSVTGMPYGDLPNANRFRVSYVEGCGCQPSADRQTMASLIRSGDDEAAAYLRDVETGTGQELRSGVAPDGLPTDDAQEAIEALQLQDPDTRTNMELGYSPVRQGPALPVLGSSSRPKPATAGAESAAAADPGMDGPSEPPAERNVRIVGPRYFVAQ</sequence>
<organism evidence="2 3">
    <name type="scientific">Stappia indica</name>
    <dbReference type="NCBI Taxonomy" id="538381"/>
    <lineage>
        <taxon>Bacteria</taxon>
        <taxon>Pseudomonadati</taxon>
        <taxon>Pseudomonadota</taxon>
        <taxon>Alphaproteobacteria</taxon>
        <taxon>Hyphomicrobiales</taxon>
        <taxon>Stappiaceae</taxon>
        <taxon>Stappia</taxon>
    </lineage>
</organism>
<dbReference type="Pfam" id="PF11064">
    <property type="entry name" value="DUF2865"/>
    <property type="match status" value="1"/>
</dbReference>
<evidence type="ECO:0000256" key="1">
    <source>
        <dbReference type="SAM" id="MobiDB-lite"/>
    </source>
</evidence>
<dbReference type="EMBL" id="CP046908">
    <property type="protein sequence ID" value="QGZ33468.1"/>
    <property type="molecule type" value="Genomic_DNA"/>
</dbReference>
<dbReference type="Proteomes" id="UP000435648">
    <property type="component" value="Chromosome"/>
</dbReference>